<dbReference type="InterPro" id="IPR020635">
    <property type="entry name" value="Tyr_kinase_cat_dom"/>
</dbReference>
<dbReference type="PROSITE" id="PS50011">
    <property type="entry name" value="PROTEIN_KINASE_DOM"/>
    <property type="match status" value="1"/>
</dbReference>
<keyword evidence="5" id="KW-0067">ATP-binding</keyword>
<dbReference type="GO" id="GO:0016020">
    <property type="term" value="C:membrane"/>
    <property type="evidence" value="ECO:0007669"/>
    <property type="project" value="InterPro"/>
</dbReference>
<dbReference type="Gene3D" id="3.30.200.20">
    <property type="entry name" value="Phosphorylase Kinase, domain 1"/>
    <property type="match status" value="1"/>
</dbReference>
<dbReference type="EC" id="2.7.10.1" evidence="1"/>
<dbReference type="InterPro" id="IPR001245">
    <property type="entry name" value="Ser-Thr/Tyr_kinase_cat_dom"/>
</dbReference>
<evidence type="ECO:0000259" key="8">
    <source>
        <dbReference type="PROSITE" id="PS50011"/>
    </source>
</evidence>
<dbReference type="GO" id="GO:0007169">
    <property type="term" value="P:cell surface receptor protein tyrosine kinase signaling pathway"/>
    <property type="evidence" value="ECO:0007669"/>
    <property type="project" value="InterPro"/>
</dbReference>
<dbReference type="GO" id="GO:0005524">
    <property type="term" value="F:ATP binding"/>
    <property type="evidence" value="ECO:0007669"/>
    <property type="project" value="UniProtKB-KW"/>
</dbReference>
<dbReference type="InterPro" id="IPR050122">
    <property type="entry name" value="RTK"/>
</dbReference>
<dbReference type="PRINTS" id="PR00109">
    <property type="entry name" value="TYRKINASE"/>
</dbReference>
<organism evidence="9 10">
    <name type="scientific">Anisakis simplex</name>
    <name type="common">Herring worm</name>
    <dbReference type="NCBI Taxonomy" id="6269"/>
    <lineage>
        <taxon>Eukaryota</taxon>
        <taxon>Metazoa</taxon>
        <taxon>Ecdysozoa</taxon>
        <taxon>Nematoda</taxon>
        <taxon>Chromadorea</taxon>
        <taxon>Rhabditida</taxon>
        <taxon>Spirurina</taxon>
        <taxon>Ascaridomorpha</taxon>
        <taxon>Ascaridoidea</taxon>
        <taxon>Anisakidae</taxon>
        <taxon>Anisakis</taxon>
        <taxon>Anisakis simplex complex</taxon>
    </lineage>
</organism>
<keyword evidence="3" id="KW-0547">Nucleotide-binding</keyword>
<evidence type="ECO:0000256" key="2">
    <source>
        <dbReference type="ARBA" id="ARBA00022679"/>
    </source>
</evidence>
<dbReference type="Pfam" id="PF07714">
    <property type="entry name" value="PK_Tyr_Ser-Thr"/>
    <property type="match status" value="1"/>
</dbReference>
<proteinExistence type="predicted"/>
<name>A0A3P6NL36_ANISI</name>
<dbReference type="AlphaFoldDB" id="A0A3P6NL36"/>
<keyword evidence="4" id="KW-0418">Kinase</keyword>
<dbReference type="GO" id="GO:0045664">
    <property type="term" value="P:regulation of neuron differentiation"/>
    <property type="evidence" value="ECO:0007669"/>
    <property type="project" value="TreeGrafter"/>
</dbReference>
<dbReference type="InterPro" id="IPR000719">
    <property type="entry name" value="Prot_kinase_dom"/>
</dbReference>
<feature type="domain" description="Protein kinase" evidence="8">
    <location>
        <begin position="1"/>
        <end position="235"/>
    </location>
</feature>
<dbReference type="InterPro" id="IPR011009">
    <property type="entry name" value="Kinase-like_dom_sf"/>
</dbReference>
<evidence type="ECO:0000256" key="4">
    <source>
        <dbReference type="ARBA" id="ARBA00022777"/>
    </source>
</evidence>
<gene>
    <name evidence="9" type="ORF">ASIM_LOCUS1111</name>
</gene>
<dbReference type="FunFam" id="1.10.510.10:FF:000113">
    <property type="entry name" value="Tyrosine-protein kinase receptor"/>
    <property type="match status" value="1"/>
</dbReference>
<accession>A0A3P6NL36</accession>
<dbReference type="OrthoDB" id="73209at2759"/>
<keyword evidence="6" id="KW-0829">Tyrosine-protein kinase</keyword>
<dbReference type="PROSITE" id="PS00239">
    <property type="entry name" value="RECEPTOR_TYR_KIN_II"/>
    <property type="match status" value="1"/>
</dbReference>
<comment type="catalytic activity">
    <reaction evidence="7">
        <text>L-tyrosyl-[protein] + ATP = O-phospho-L-tyrosyl-[protein] + ADP + H(+)</text>
        <dbReference type="Rhea" id="RHEA:10596"/>
        <dbReference type="Rhea" id="RHEA-COMP:10136"/>
        <dbReference type="Rhea" id="RHEA-COMP:20101"/>
        <dbReference type="ChEBI" id="CHEBI:15378"/>
        <dbReference type="ChEBI" id="CHEBI:30616"/>
        <dbReference type="ChEBI" id="CHEBI:46858"/>
        <dbReference type="ChEBI" id="CHEBI:61978"/>
        <dbReference type="ChEBI" id="CHEBI:456216"/>
        <dbReference type="EC" id="2.7.10.1"/>
    </reaction>
</comment>
<dbReference type="SUPFAM" id="SSF56112">
    <property type="entry name" value="Protein kinase-like (PK-like)"/>
    <property type="match status" value="1"/>
</dbReference>
<dbReference type="PANTHER" id="PTHR24416:SF604">
    <property type="entry name" value="RECEPTOR PROTEIN-TYROSINE KINASE"/>
    <property type="match status" value="1"/>
</dbReference>
<dbReference type="GO" id="GO:0004714">
    <property type="term" value="F:transmembrane receptor protein tyrosine kinase activity"/>
    <property type="evidence" value="ECO:0007669"/>
    <property type="project" value="UniProtKB-EC"/>
</dbReference>
<dbReference type="Proteomes" id="UP000267096">
    <property type="component" value="Unassembled WGS sequence"/>
</dbReference>
<protein>
    <recommendedName>
        <fullName evidence="1">receptor protein-tyrosine kinase</fullName>
        <ecNumber evidence="1">2.7.10.1</ecNumber>
    </recommendedName>
</protein>
<dbReference type="PANTHER" id="PTHR24416">
    <property type="entry name" value="TYROSINE-PROTEIN KINASE RECEPTOR"/>
    <property type="match status" value="1"/>
</dbReference>
<dbReference type="InterPro" id="IPR002011">
    <property type="entry name" value="Tyr_kinase_rcpt_2_CS"/>
</dbReference>
<keyword evidence="2" id="KW-0808">Transferase</keyword>
<evidence type="ECO:0000256" key="1">
    <source>
        <dbReference type="ARBA" id="ARBA00011902"/>
    </source>
</evidence>
<dbReference type="EMBL" id="UYRR01001039">
    <property type="protein sequence ID" value="VDK18424.1"/>
    <property type="molecule type" value="Genomic_DNA"/>
</dbReference>
<dbReference type="PROSITE" id="PS00109">
    <property type="entry name" value="PROTEIN_KINASE_TYR"/>
    <property type="match status" value="1"/>
</dbReference>
<dbReference type="SMART" id="SM00219">
    <property type="entry name" value="TyrKc"/>
    <property type="match status" value="1"/>
</dbReference>
<evidence type="ECO:0000256" key="7">
    <source>
        <dbReference type="ARBA" id="ARBA00051243"/>
    </source>
</evidence>
<evidence type="ECO:0000256" key="5">
    <source>
        <dbReference type="ARBA" id="ARBA00022840"/>
    </source>
</evidence>
<evidence type="ECO:0000256" key="6">
    <source>
        <dbReference type="ARBA" id="ARBA00023137"/>
    </source>
</evidence>
<dbReference type="InterPro" id="IPR008266">
    <property type="entry name" value="Tyr_kinase_AS"/>
</dbReference>
<evidence type="ECO:0000313" key="10">
    <source>
        <dbReference type="Proteomes" id="UP000267096"/>
    </source>
</evidence>
<dbReference type="Gene3D" id="1.10.510.10">
    <property type="entry name" value="Transferase(Phosphotransferase) domain 1"/>
    <property type="match status" value="1"/>
</dbReference>
<reference evidence="9 10" key="1">
    <citation type="submission" date="2018-11" db="EMBL/GenBank/DDBJ databases">
        <authorList>
            <consortium name="Pathogen Informatics"/>
        </authorList>
    </citation>
    <scope>NUCLEOTIDE SEQUENCE [LARGE SCALE GENOMIC DNA]</scope>
</reference>
<keyword evidence="10" id="KW-1185">Reference proteome</keyword>
<sequence length="327" mass="37353">MERCFCVAQSLQDYCCCFSKFQHENICEFKGVCFDVMPRLIVLELLAGGDLKSFLRECRPRNTNENAIEMVDLFEMARDVAKGCKFLADNRFIHRDIAARNCLLTKKEKGRVVKIADFGMARDIYRQDYYRKGGKAMLPVKWMPPEAFLDGIFTVKTDVWSFGVLLWEIFSLGYMPYPGRNNQEVMSLIVNGGRLEPPNGVPDQVYSLMLECWSTIDIDRPKFDDIIDRINDPLLRSSPLPSITHRMSHSQLPVKTVPLSESPLSMTDSIPQSTQSQATINTVVTSFSDSAYPSCDPMPTKGSWTTHFSFFYQSFAFQINRFVCQSL</sequence>
<evidence type="ECO:0000256" key="3">
    <source>
        <dbReference type="ARBA" id="ARBA00022741"/>
    </source>
</evidence>
<evidence type="ECO:0000313" key="9">
    <source>
        <dbReference type="EMBL" id="VDK18424.1"/>
    </source>
</evidence>